<dbReference type="PANTHER" id="PTHR47642:SF3">
    <property type="entry name" value="ATP-DEPENDENT DNA HELICASE"/>
    <property type="match status" value="1"/>
</dbReference>
<dbReference type="SUPFAM" id="SSF52540">
    <property type="entry name" value="P-loop containing nucleoside triphosphate hydrolases"/>
    <property type="match status" value="2"/>
</dbReference>
<dbReference type="InterPro" id="IPR006928">
    <property type="entry name" value="Herpes_teg_USP"/>
</dbReference>
<dbReference type="Pfam" id="PF20209">
    <property type="entry name" value="DUF6570"/>
    <property type="match status" value="1"/>
</dbReference>
<evidence type="ECO:0000256" key="1">
    <source>
        <dbReference type="RuleBase" id="RU363044"/>
    </source>
</evidence>
<protein>
    <recommendedName>
        <fullName evidence="1">ATP-dependent DNA helicase</fullName>
        <ecNumber evidence="1">5.6.2.3</ecNumber>
    </recommendedName>
</protein>
<dbReference type="Pfam" id="PF04843">
    <property type="entry name" value="Herpes_teg_N"/>
    <property type="match status" value="1"/>
</dbReference>
<evidence type="ECO:0000259" key="4">
    <source>
        <dbReference type="Pfam" id="PF14214"/>
    </source>
</evidence>
<dbReference type="InterPro" id="IPR027417">
    <property type="entry name" value="P-loop_NTPase"/>
</dbReference>
<comment type="catalytic activity">
    <reaction evidence="1">
        <text>ATP + H2O = ADP + phosphate + H(+)</text>
        <dbReference type="Rhea" id="RHEA:13065"/>
        <dbReference type="ChEBI" id="CHEBI:15377"/>
        <dbReference type="ChEBI" id="CHEBI:15378"/>
        <dbReference type="ChEBI" id="CHEBI:30616"/>
        <dbReference type="ChEBI" id="CHEBI:43474"/>
        <dbReference type="ChEBI" id="CHEBI:456216"/>
        <dbReference type="EC" id="5.6.2.3"/>
    </reaction>
</comment>
<dbReference type="RefSeq" id="XP_006824386.1">
    <property type="nucleotide sequence ID" value="XM_006824323.1"/>
</dbReference>
<dbReference type="InterPro" id="IPR046700">
    <property type="entry name" value="DUF6570"/>
</dbReference>
<reference evidence="8" key="1">
    <citation type="submission" date="2025-08" db="UniProtKB">
        <authorList>
            <consortium name="RefSeq"/>
        </authorList>
    </citation>
    <scope>IDENTIFICATION</scope>
    <source>
        <tissue evidence="8">Testes</tissue>
    </source>
</reference>
<sequence length="2419" mass="274059">MPRKKNWRRKEAMKKRAALGIVPPASSIVPPTLGIVPPTLGIVPPTLGIVPSTLGIVPPTLGIVPTDLGIDPTDTGIVPPDLDIDPTDMGIVPATLGIVPPILGTDPPDMGIVLPINEMNDILREQSNRTNEARQNKTVIVNITRESFENEIINCYKTTGNKINALVSVQGSFNQGHPQFLYNSGRQCVANSLVSILYSKIKLVFSWDTFDLDTILRTGNELYGFLQQSSTCNDAYLLVTELPEIIELFDLRFALNIAESLSGIIGKSGDFNAPLMAFNVALEITLRDHDACIVIFGGAAFSVLKNGDTYWIFDPHARDSKGMVEPDGKSVLLQCRNVEVVYEHCCNLAVSMHVSANTQFEVTGISANVEEYMECQSEDEVLVVSTDHIPLLFSPLSLELCESLCFQLGIKNIRKTEVVYSDQCNEIENATEFYGHLRPGYKSVSDYLVKSRMENLRIWATEVEIVAAAHLLRTDIYTFSQGRWLKYSSTQIDKNIINNEKGIYLNHCMEIHYEVVECVKMPGVLTSVCTHNTNSSTISEVGRSKRSLQTVGHHLSDHNIDQKISNKQHKCEKKVSTDTCTSSVHVGQILKRKGKRANDRLRRILYHLKKKTKQCEEPADDHSSIAKKWKLKKEVERYHTDDQFQEKKKLSIITRYRKNNAYKAELKEQSIQKYAQNESHRLIVKEQSIKKYAQNESHQAAVKKRGIQKYAQNESTREETKLRVLATRQSKVNSMKNIDKVTNTFRNEIANGPKYVCSVCHRRLFRDQVLFCKQEMYFNKGGNVSSIAEKCITKDYVHECTNTCDDNCLYLRQEHCRLWICFTCHRKLLKGKMPAEAVANNLYIKPIPEELKCLNSLEQHLICLHIPFMKMLALPKGGQNGVHGPVVCVPSSVEKVTSILPRFESDDQMIRVKLKRKLTYKGHYQYQFVNDVHIRDALHYLKTNNKWYSDICFNENWRNPLLETVEDNEPHHENDASNVIGSVNEDDENIDTEHEEQVTQQQGMFLDTCLQPVDIAQEVLDHHYDTIQCVAPAEGNNPVQMLMDETNEAKSFPALYPTGSPTFYDKRDERITLARYLHMRLMNADGRFAKNTDFIFYAQYLSEVQQVVSNVSIALRKGSGKACGKKVTSATLTDAQSLKEILNNDEGFKFLKPIRGTPPFWQSTQKDLFAMLRQLGIPTWFCSFSSADMRWPEFIEAILSEQGDTRTIEELDWSEKCAILRNNPVTAARMFDHRFHCFLKHVIMSPAEPIGEIVDYFYRVEFQQRGSPHTHCLFWVKDAPRVDDNEDIEVTEFVDKYITCGIPSEESDDELFEIVNSVQKHSMRHSKSCRKQGTSCRFNFPRPPSKETFIARVDNAVTETTDVNVNLLDEVNPEYNDINADYTEMDQSDSKQVPKLLTTDEAKAILTKIWNELSNPEKSYLTVESLFTKREMGLLLGHAQKEASKEGNTDAKLAMKQLGGVYLTNREVCAQEAVYRVCNLRLKEGSRKVQFIPTGDNPIKMSLPLRVLQMKNKDRNLNKEDIWMTSLLDRYKSRPNEEIFDNLCLASFVSEYRVVSTSEIMGNTKSNNAFVKLQNGLGYVRKRTRTDAAVVRYARFSPFKYPEKYYQSILQLFLPHRTDSQLKPCNFDSFEDFYQTGAVKYACKTLETVKAIVDRNRALFEKEVDEIDAAEQILEACPPLEDAWAQIHSQSEMERLQCQEMVNNISLSDEAENDDSVPDLLGKDKTNSCAEVHRQCGMSRNDAKILLRSLNDKQQDIFYTVRQWCLNKTTDHSVQAFYMFLCGGAGTGKSHLIKALYYEASRILSRVLPNPDNISVLLTAPTGVAAFNIDATTIHSTFSIAIDAKLPYQPLGEEKINTLRTKLGSLQILIIDEISMVDKKLLAYIHGRLRQIKQSGDYSPFGGVSVVAVGDFYQLPPVKGKALYFNNEGVDLWNDYFSIAELSDIVRQEDYAFAETLNVIRSKKKSDDLDTSAVNMLRQCETGEDGNGIHIFATNKEVNECNVMKLQSSCTDPITIKAQDFCRDPKTKKLVRQNSQHKKIYNTNLANTVTLAVGARVMLTKNIDVSDGLVNGVFGTVSYISMKPGEVFPSTIYVVFDNENVGTKLRSKTDVLSSIPENSLPIMPQEDRVNSSGSIRRQFPLKLAWACTVHKVQGLTVEEAVVSLDKIFAPGQAYVALSRVKSLSGLVIKDFKESAIYCNEKIDAALSSMPKFITLTENLEYMAFYVKDGHFTVAIIYRPRSYRADVFRRNLLSLVEELEKLPGGSIVLGDFNENVLVSSSVQKLMEERGFKQCVAQPTTDSDLEYMAFYVKDGHFTVAIIYRPQSYRADIFRRNLLSLVEELEKLPGGSIVLGDFNENVLVCSSVQKLMEERGFKQCVAQPTTDSGTLIDHAYVRHTNIINVEVIQTYFGSHNAVCLKV</sequence>
<feature type="domain" description="DUF6570" evidence="5">
    <location>
        <begin position="830"/>
        <end position="956"/>
    </location>
</feature>
<name>A0ABM0MWJ5_SACKO</name>
<evidence type="ECO:0000313" key="8">
    <source>
        <dbReference type="RefSeq" id="XP_006824386.1"/>
    </source>
</evidence>
<dbReference type="Gene3D" id="3.60.10.10">
    <property type="entry name" value="Endonuclease/exonuclease/phosphatase"/>
    <property type="match status" value="1"/>
</dbReference>
<dbReference type="InterPro" id="IPR038765">
    <property type="entry name" value="Papain-like_cys_pep_sf"/>
</dbReference>
<dbReference type="Pfam" id="PF05970">
    <property type="entry name" value="PIF1"/>
    <property type="match status" value="1"/>
</dbReference>
<dbReference type="Proteomes" id="UP000694865">
    <property type="component" value="Unplaced"/>
</dbReference>
<evidence type="ECO:0000313" key="7">
    <source>
        <dbReference type="Proteomes" id="UP000694865"/>
    </source>
</evidence>
<dbReference type="SUPFAM" id="SSF54001">
    <property type="entry name" value="Cysteine proteinases"/>
    <property type="match status" value="1"/>
</dbReference>
<dbReference type="CDD" id="cd22755">
    <property type="entry name" value="OTU_CeDUB-like"/>
    <property type="match status" value="1"/>
</dbReference>
<keyword evidence="1" id="KW-0547">Nucleotide-binding</keyword>
<dbReference type="InterPro" id="IPR010285">
    <property type="entry name" value="DNA_helicase_pif1-like_DEAD"/>
</dbReference>
<dbReference type="Gene3D" id="3.40.50.300">
    <property type="entry name" value="P-loop containing nucleotide triphosphate hydrolases"/>
    <property type="match status" value="1"/>
</dbReference>
<evidence type="ECO:0000259" key="2">
    <source>
        <dbReference type="Pfam" id="PF04843"/>
    </source>
</evidence>
<dbReference type="Gene3D" id="3.90.70.120">
    <property type="match status" value="1"/>
</dbReference>
<dbReference type="InterPro" id="IPR051055">
    <property type="entry name" value="PIF1_helicase"/>
</dbReference>
<dbReference type="EC" id="5.6.2.3" evidence="1"/>
<organism evidence="7 8">
    <name type="scientific">Saccoglossus kowalevskii</name>
    <name type="common">Acorn worm</name>
    <dbReference type="NCBI Taxonomy" id="10224"/>
    <lineage>
        <taxon>Eukaryota</taxon>
        <taxon>Metazoa</taxon>
        <taxon>Hemichordata</taxon>
        <taxon>Enteropneusta</taxon>
        <taxon>Harrimaniidae</taxon>
        <taxon>Saccoglossus</taxon>
    </lineage>
</organism>
<dbReference type="Pfam" id="PF14214">
    <property type="entry name" value="Helitron_like_N"/>
    <property type="match status" value="1"/>
</dbReference>
<evidence type="ECO:0000259" key="6">
    <source>
        <dbReference type="Pfam" id="PF21530"/>
    </source>
</evidence>
<feature type="domain" description="DNA helicase Pif1-like 2B" evidence="6">
    <location>
        <begin position="2050"/>
        <end position="2077"/>
    </location>
</feature>
<keyword evidence="1" id="KW-0227">DNA damage</keyword>
<gene>
    <name evidence="8" type="primary">LOC100379079</name>
</gene>
<keyword evidence="1" id="KW-0378">Hydrolase</keyword>
<dbReference type="InterPro" id="IPR049163">
    <property type="entry name" value="Pif1-like_2B_dom"/>
</dbReference>
<dbReference type="CDD" id="cd18809">
    <property type="entry name" value="SF1_C_RecD"/>
    <property type="match status" value="1"/>
</dbReference>
<dbReference type="GeneID" id="100379079"/>
<accession>A0ABM0MWJ5</accession>
<keyword evidence="1" id="KW-0234">DNA repair</keyword>
<dbReference type="PANTHER" id="PTHR47642">
    <property type="entry name" value="ATP-DEPENDENT DNA HELICASE"/>
    <property type="match status" value="1"/>
</dbReference>
<evidence type="ECO:0000259" key="3">
    <source>
        <dbReference type="Pfam" id="PF05970"/>
    </source>
</evidence>
<feature type="domain" description="Peptidase C76" evidence="2">
    <location>
        <begin position="172"/>
        <end position="320"/>
    </location>
</feature>
<dbReference type="InterPro" id="IPR036691">
    <property type="entry name" value="Endo/exonu/phosph_ase_sf"/>
</dbReference>
<proteinExistence type="inferred from homology"/>
<evidence type="ECO:0000259" key="5">
    <source>
        <dbReference type="Pfam" id="PF20209"/>
    </source>
</evidence>
<comment type="cofactor">
    <cofactor evidence="1">
        <name>Mg(2+)</name>
        <dbReference type="ChEBI" id="CHEBI:18420"/>
    </cofactor>
</comment>
<keyword evidence="1" id="KW-0233">DNA recombination</keyword>
<keyword evidence="7" id="KW-1185">Reference proteome</keyword>
<feature type="domain" description="Helitron helicase-like" evidence="4">
    <location>
        <begin position="1076"/>
        <end position="1273"/>
    </location>
</feature>
<keyword evidence="1" id="KW-0347">Helicase</keyword>
<comment type="similarity">
    <text evidence="1">Belongs to the helicase family.</text>
</comment>
<keyword evidence="1" id="KW-0067">ATP-binding</keyword>
<dbReference type="Pfam" id="PF21530">
    <property type="entry name" value="Pif1_2B_dom"/>
    <property type="match status" value="1"/>
</dbReference>
<dbReference type="InterPro" id="IPR025476">
    <property type="entry name" value="Helitron_helicase-like"/>
</dbReference>
<feature type="domain" description="DNA helicase Pif1-like DEAD-box helicase" evidence="3">
    <location>
        <begin position="1750"/>
        <end position="1951"/>
    </location>
</feature>
<dbReference type="Gene3D" id="3.90.70.80">
    <property type="match status" value="1"/>
</dbReference>